<feature type="non-terminal residue" evidence="2">
    <location>
        <position position="1"/>
    </location>
</feature>
<dbReference type="SUPFAM" id="SSF53955">
    <property type="entry name" value="Lysozyme-like"/>
    <property type="match status" value="1"/>
</dbReference>
<name>T0Y812_9ZZZZ</name>
<dbReference type="GO" id="GO:0016020">
    <property type="term" value="C:membrane"/>
    <property type="evidence" value="ECO:0007669"/>
    <property type="project" value="InterPro"/>
</dbReference>
<organism evidence="2">
    <name type="scientific">mine drainage metagenome</name>
    <dbReference type="NCBI Taxonomy" id="410659"/>
    <lineage>
        <taxon>unclassified sequences</taxon>
        <taxon>metagenomes</taxon>
        <taxon>ecological metagenomes</taxon>
    </lineage>
</organism>
<reference evidence="2" key="2">
    <citation type="journal article" date="2014" name="ISME J.">
        <title>Microbial stratification in low pH oxic and suboxic macroscopic growths along an acid mine drainage.</title>
        <authorList>
            <person name="Mendez-Garcia C."/>
            <person name="Mesa V."/>
            <person name="Sprenger R.R."/>
            <person name="Richter M."/>
            <person name="Diez M.S."/>
            <person name="Solano J."/>
            <person name="Bargiela R."/>
            <person name="Golyshina O.V."/>
            <person name="Manteca A."/>
            <person name="Ramos J.L."/>
            <person name="Gallego J.R."/>
            <person name="Llorente I."/>
            <person name="Martins Dos Santos V.A."/>
            <person name="Jensen O.N."/>
            <person name="Pelaez A.I."/>
            <person name="Sanchez J."/>
            <person name="Ferrer M."/>
        </authorList>
    </citation>
    <scope>NUCLEOTIDE SEQUENCE</scope>
</reference>
<feature type="domain" description="Transglycosylase SLT" evidence="1">
    <location>
        <begin position="81"/>
        <end position="155"/>
    </location>
</feature>
<proteinExistence type="predicted"/>
<dbReference type="InterPro" id="IPR000189">
    <property type="entry name" value="Transglyc_AS"/>
</dbReference>
<comment type="caution">
    <text evidence="2">The sequence shown here is derived from an EMBL/GenBank/DDBJ whole genome shotgun (WGS) entry which is preliminary data.</text>
</comment>
<dbReference type="AlphaFoldDB" id="T0Y812"/>
<dbReference type="InterPro" id="IPR008258">
    <property type="entry name" value="Transglycosylase_SLT_dom_1"/>
</dbReference>
<dbReference type="GO" id="GO:0000270">
    <property type="term" value="P:peptidoglycan metabolic process"/>
    <property type="evidence" value="ECO:0007669"/>
    <property type="project" value="InterPro"/>
</dbReference>
<reference evidence="2" key="1">
    <citation type="submission" date="2013-08" db="EMBL/GenBank/DDBJ databases">
        <authorList>
            <person name="Mendez C."/>
            <person name="Richter M."/>
            <person name="Ferrer M."/>
            <person name="Sanchez J."/>
        </authorList>
    </citation>
    <scope>NUCLEOTIDE SEQUENCE</scope>
</reference>
<evidence type="ECO:0000313" key="2">
    <source>
        <dbReference type="EMBL" id="EQD29283.1"/>
    </source>
</evidence>
<feature type="non-terminal residue" evidence="2">
    <location>
        <position position="157"/>
    </location>
</feature>
<sequence length="157" mass="17417">PWERQHIVDADRDRLAAELRRIAAGARPLTPQERRIRALWGPGVSSARLRRAADDIRFQLGQSNRFKAGLIRSGAWQHAIARALAQQGLPPQLAALPLVESSYNPRAFSKDGAAGIWQFMPGTAQRFLRMSSAVDQRLDPFSATVAAAQLLAYNHRI</sequence>
<gene>
    <name evidence="2" type="ORF">B1A_20790</name>
</gene>
<dbReference type="InterPro" id="IPR023346">
    <property type="entry name" value="Lysozyme-like_dom_sf"/>
</dbReference>
<dbReference type="Gene3D" id="1.10.530.10">
    <property type="match status" value="1"/>
</dbReference>
<dbReference type="GO" id="GO:0008933">
    <property type="term" value="F:peptidoglycan lytic transglycosylase activity"/>
    <property type="evidence" value="ECO:0007669"/>
    <property type="project" value="InterPro"/>
</dbReference>
<evidence type="ECO:0000259" key="1">
    <source>
        <dbReference type="Pfam" id="PF01464"/>
    </source>
</evidence>
<dbReference type="EMBL" id="AUZX01015355">
    <property type="protein sequence ID" value="EQD29283.1"/>
    <property type="molecule type" value="Genomic_DNA"/>
</dbReference>
<protein>
    <submittedName>
        <fullName evidence="2">Lytic transglycosylase-like, catalytic domain protein</fullName>
    </submittedName>
</protein>
<accession>T0Y812</accession>
<dbReference type="Pfam" id="PF01464">
    <property type="entry name" value="SLT"/>
    <property type="match status" value="1"/>
</dbReference>
<dbReference type="PROSITE" id="PS00922">
    <property type="entry name" value="TRANSGLYCOSYLASE"/>
    <property type="match status" value="1"/>
</dbReference>